<sequence length="26" mass="3092">MNKLLNYPITQLQNCEIDEPWLEAKS</sequence>
<name>A0A2U3KQ28_9BACT</name>
<dbReference type="Proteomes" id="UP000238701">
    <property type="component" value="Unassembled WGS sequence"/>
</dbReference>
<organism evidence="1 2">
    <name type="scientific">Candidatus Sulfotelmatobacter kueseliae</name>
    <dbReference type="NCBI Taxonomy" id="2042962"/>
    <lineage>
        <taxon>Bacteria</taxon>
        <taxon>Pseudomonadati</taxon>
        <taxon>Acidobacteriota</taxon>
        <taxon>Terriglobia</taxon>
        <taxon>Terriglobales</taxon>
        <taxon>Candidatus Korobacteraceae</taxon>
        <taxon>Candidatus Sulfotelmatobacter</taxon>
    </lineage>
</organism>
<evidence type="ECO:0000313" key="1">
    <source>
        <dbReference type="EMBL" id="SPF41793.1"/>
    </source>
</evidence>
<dbReference type="EMBL" id="OMOD01000132">
    <property type="protein sequence ID" value="SPF41793.1"/>
    <property type="molecule type" value="Genomic_DNA"/>
</dbReference>
<gene>
    <name evidence="1" type="ORF">SBA1_390007</name>
</gene>
<reference evidence="2" key="1">
    <citation type="submission" date="2018-02" db="EMBL/GenBank/DDBJ databases">
        <authorList>
            <person name="Hausmann B."/>
        </authorList>
    </citation>
    <scope>NUCLEOTIDE SEQUENCE [LARGE SCALE GENOMIC DNA]</scope>
    <source>
        <strain evidence="2">Peat soil MAG SbA1</strain>
    </source>
</reference>
<dbReference type="AlphaFoldDB" id="A0A2U3KQ28"/>
<accession>A0A2U3KQ28</accession>
<protein>
    <submittedName>
        <fullName evidence="1">Uncharacterized protein</fullName>
    </submittedName>
</protein>
<proteinExistence type="predicted"/>
<evidence type="ECO:0000313" key="2">
    <source>
        <dbReference type="Proteomes" id="UP000238701"/>
    </source>
</evidence>